<evidence type="ECO:0000259" key="5">
    <source>
        <dbReference type="Pfam" id="PF00496"/>
    </source>
</evidence>
<dbReference type="Pfam" id="PF00496">
    <property type="entry name" value="SBP_bac_5"/>
    <property type="match status" value="1"/>
</dbReference>
<evidence type="ECO:0000313" key="6">
    <source>
        <dbReference type="EMBL" id="MDQ0176870.1"/>
    </source>
</evidence>
<evidence type="ECO:0000256" key="3">
    <source>
        <dbReference type="ARBA" id="ARBA00022729"/>
    </source>
</evidence>
<dbReference type="Gene3D" id="3.40.190.10">
    <property type="entry name" value="Periplasmic binding protein-like II"/>
    <property type="match status" value="1"/>
</dbReference>
<keyword evidence="2" id="KW-0813">Transport</keyword>
<feature type="domain" description="Solute-binding protein family 5" evidence="5">
    <location>
        <begin position="118"/>
        <end position="505"/>
    </location>
</feature>
<dbReference type="PANTHER" id="PTHR30290">
    <property type="entry name" value="PERIPLASMIC BINDING COMPONENT OF ABC TRANSPORTER"/>
    <property type="match status" value="1"/>
</dbReference>
<reference evidence="6 7" key="1">
    <citation type="submission" date="2023-07" db="EMBL/GenBank/DDBJ databases">
        <title>Genomic Encyclopedia of Type Strains, Phase IV (KMG-IV): sequencing the most valuable type-strain genomes for metagenomic binning, comparative biology and taxonomic classification.</title>
        <authorList>
            <person name="Goeker M."/>
        </authorList>
    </citation>
    <scope>NUCLEOTIDE SEQUENCE [LARGE SCALE GENOMIC DNA]</scope>
    <source>
        <strain evidence="6 7">DSM 23837</strain>
    </source>
</reference>
<dbReference type="InterPro" id="IPR030678">
    <property type="entry name" value="Peptide/Ni-bd"/>
</dbReference>
<dbReference type="InterPro" id="IPR039424">
    <property type="entry name" value="SBP_5"/>
</dbReference>
<feature type="signal peptide" evidence="4">
    <location>
        <begin position="1"/>
        <end position="27"/>
    </location>
</feature>
<evidence type="ECO:0000313" key="7">
    <source>
        <dbReference type="Proteomes" id="UP001223586"/>
    </source>
</evidence>
<dbReference type="PROSITE" id="PS51257">
    <property type="entry name" value="PROKAR_LIPOPROTEIN"/>
    <property type="match status" value="1"/>
</dbReference>
<dbReference type="NCBIfam" id="NF045467">
    <property type="entry name" value="Opp4A"/>
    <property type="match status" value="1"/>
</dbReference>
<sequence length="601" mass="68470">MWNKHRSKWFSAFLVLLLLLSACSNLSGGETKQEGNKSKKKEKTEEVKVFTISDFSDTVKNDEELIDDGILNYALETASPFEGTLNYNFYQGNPDAEVLQFFDRSLFKRNEDHEITNDGAATYELSDDNKTITITIRDNVYWHDGKPVTADDVKFSYEIIGSPDYEGVRYGELQRSIVGMEEYHEGKADDISGIKIIDEKTLSITHKEANPSLLTGIWSYATPRHYLGDVPISEMMHSDKIRVNPIGFGPFKVKKIVPGESVEYERFDDYWEGKPKLKGVILKVVNPNVAIAALKKGEFDISTFPSGQINEIKDASNVQLLGIIDSVYQYIGFKLGHYDKDKEENVMDRPKLQNKNLRQAIAYALDNETIGKRMYHGLLYLGNSIIIPYYPKYHDESLEAYGYDPEKAKALLDEAGYIDVNGDGYREDPDGNEFTLTYLQSGGTDALEAKAQKYLEYWKDIGLKVELKDGRTHDFNSFSDQMKTDDPGVEIFSGAWSTGASVDPSGIHGKHSQFNYPRFVDERSEELLKKGISPEAFDMDYRKAVYKEWQALMHEEAYLVPTHYRIDVTAVNKRVKNFTVDSKKINWHEVGLTKEKPEVDK</sequence>
<evidence type="ECO:0000256" key="1">
    <source>
        <dbReference type="ARBA" id="ARBA00005695"/>
    </source>
</evidence>
<accession>A0ABT9WUG4</accession>
<evidence type="ECO:0000256" key="2">
    <source>
        <dbReference type="ARBA" id="ARBA00022448"/>
    </source>
</evidence>
<keyword evidence="3 4" id="KW-0732">Signal</keyword>
<dbReference type="Gene3D" id="3.10.105.10">
    <property type="entry name" value="Dipeptide-binding Protein, Domain 3"/>
    <property type="match status" value="1"/>
</dbReference>
<comment type="similarity">
    <text evidence="1">Belongs to the bacterial solute-binding protein 5 family.</text>
</comment>
<dbReference type="RefSeq" id="WP_307230363.1">
    <property type="nucleotide sequence ID" value="NZ_JAUSTT010000016.1"/>
</dbReference>
<organism evidence="6 7">
    <name type="scientific">Bacillus chungangensis</name>
    <dbReference type="NCBI Taxonomy" id="587633"/>
    <lineage>
        <taxon>Bacteria</taxon>
        <taxon>Bacillati</taxon>
        <taxon>Bacillota</taxon>
        <taxon>Bacilli</taxon>
        <taxon>Bacillales</taxon>
        <taxon>Bacillaceae</taxon>
        <taxon>Bacillus</taxon>
    </lineage>
</organism>
<dbReference type="InterPro" id="IPR050034">
    <property type="entry name" value="Opp4A"/>
</dbReference>
<feature type="chain" id="PRO_5045684525" evidence="4">
    <location>
        <begin position="28"/>
        <end position="601"/>
    </location>
</feature>
<comment type="caution">
    <text evidence="6">The sequence shown here is derived from an EMBL/GenBank/DDBJ whole genome shotgun (WGS) entry which is preliminary data.</text>
</comment>
<dbReference type="PANTHER" id="PTHR30290:SF9">
    <property type="entry name" value="OLIGOPEPTIDE-BINDING PROTEIN APPA"/>
    <property type="match status" value="1"/>
</dbReference>
<dbReference type="SUPFAM" id="SSF53850">
    <property type="entry name" value="Periplasmic binding protein-like II"/>
    <property type="match status" value="1"/>
</dbReference>
<dbReference type="EMBL" id="JAUSTT010000016">
    <property type="protein sequence ID" value="MDQ0176870.1"/>
    <property type="molecule type" value="Genomic_DNA"/>
</dbReference>
<dbReference type="Proteomes" id="UP001223586">
    <property type="component" value="Unassembled WGS sequence"/>
</dbReference>
<gene>
    <name evidence="6" type="ORF">J2S08_002728</name>
</gene>
<keyword evidence="7" id="KW-1185">Reference proteome</keyword>
<dbReference type="InterPro" id="IPR000914">
    <property type="entry name" value="SBP_5_dom"/>
</dbReference>
<proteinExistence type="inferred from homology"/>
<dbReference type="PIRSF" id="PIRSF002741">
    <property type="entry name" value="MppA"/>
    <property type="match status" value="1"/>
</dbReference>
<protein>
    <submittedName>
        <fullName evidence="6">Peptide/nickel transport system substrate-binding protein</fullName>
    </submittedName>
</protein>
<evidence type="ECO:0000256" key="4">
    <source>
        <dbReference type="SAM" id="SignalP"/>
    </source>
</evidence>
<dbReference type="CDD" id="cd08510">
    <property type="entry name" value="PBP2_Lactococcal_OppA_like"/>
    <property type="match status" value="1"/>
</dbReference>
<name>A0ABT9WUG4_9BACI</name>